<dbReference type="GO" id="GO:0016020">
    <property type="term" value="C:membrane"/>
    <property type="evidence" value="ECO:0007669"/>
    <property type="project" value="UniProtKB-SubCell"/>
</dbReference>
<evidence type="ECO:0000256" key="4">
    <source>
        <dbReference type="ARBA" id="ARBA00022976"/>
    </source>
</evidence>
<comment type="similarity">
    <text evidence="2">Belongs to the APH-1 family.</text>
</comment>
<keyword evidence="4" id="KW-0914">Notch signaling pathway</keyword>
<proteinExistence type="inferred from homology"/>
<dbReference type="OMA" id="VAHMFAS"/>
<evidence type="ECO:0000256" key="2">
    <source>
        <dbReference type="ARBA" id="ARBA00005577"/>
    </source>
</evidence>
<dbReference type="PANTHER" id="PTHR12889">
    <property type="entry name" value="GAMMA-SECRETASE SUBUNIT APH-1"/>
    <property type="match status" value="1"/>
</dbReference>
<feature type="transmembrane region" description="Helical" evidence="7">
    <location>
        <begin position="227"/>
        <end position="244"/>
    </location>
</feature>
<dbReference type="OrthoDB" id="6507463at2759"/>
<dbReference type="InterPro" id="IPR009294">
    <property type="entry name" value="Aph-1"/>
</dbReference>
<evidence type="ECO:0000256" key="5">
    <source>
        <dbReference type="ARBA" id="ARBA00022989"/>
    </source>
</evidence>
<keyword evidence="9" id="KW-1185">Reference proteome</keyword>
<keyword evidence="3 7" id="KW-0812">Transmembrane</keyword>
<evidence type="ECO:0000313" key="8">
    <source>
        <dbReference type="EMBL" id="KAG8468502.1"/>
    </source>
</evidence>
<reference evidence="8" key="1">
    <citation type="submission" date="2021-05" db="EMBL/GenBank/DDBJ databases">
        <title>The genome of the haptophyte Pavlova lutheri (Diacronema luteri, Pavlovales) - a model for lipid biosynthesis in eukaryotic algae.</title>
        <authorList>
            <person name="Hulatt C.J."/>
            <person name="Posewitz M.C."/>
        </authorList>
    </citation>
    <scope>NUCLEOTIDE SEQUENCE</scope>
    <source>
        <strain evidence="8">NIVA-4/92</strain>
    </source>
</reference>
<dbReference type="GO" id="GO:0016485">
    <property type="term" value="P:protein processing"/>
    <property type="evidence" value="ECO:0007669"/>
    <property type="project" value="InterPro"/>
</dbReference>
<dbReference type="EMBL" id="JAGTXO010000004">
    <property type="protein sequence ID" value="KAG8468502.1"/>
    <property type="molecule type" value="Genomic_DNA"/>
</dbReference>
<protein>
    <submittedName>
        <fullName evidence="8">Uncharacterized protein</fullName>
    </submittedName>
</protein>
<dbReference type="Proteomes" id="UP000751190">
    <property type="component" value="Unassembled WGS sequence"/>
</dbReference>
<dbReference type="GO" id="GO:0007219">
    <property type="term" value="P:Notch signaling pathway"/>
    <property type="evidence" value="ECO:0007669"/>
    <property type="project" value="UniProtKB-KW"/>
</dbReference>
<organism evidence="8 9">
    <name type="scientific">Diacronema lutheri</name>
    <name type="common">Unicellular marine alga</name>
    <name type="synonym">Monochrysis lutheri</name>
    <dbReference type="NCBI Taxonomy" id="2081491"/>
    <lineage>
        <taxon>Eukaryota</taxon>
        <taxon>Haptista</taxon>
        <taxon>Haptophyta</taxon>
        <taxon>Pavlovophyceae</taxon>
        <taxon>Pavlovales</taxon>
        <taxon>Pavlovaceae</taxon>
        <taxon>Diacronema</taxon>
    </lineage>
</organism>
<keyword evidence="6 7" id="KW-0472">Membrane</keyword>
<evidence type="ECO:0000256" key="3">
    <source>
        <dbReference type="ARBA" id="ARBA00022692"/>
    </source>
</evidence>
<evidence type="ECO:0000313" key="9">
    <source>
        <dbReference type="Proteomes" id="UP000751190"/>
    </source>
</evidence>
<comment type="caution">
    <text evidence="8">The sequence shown here is derived from an EMBL/GenBank/DDBJ whole genome shotgun (WGS) entry which is preliminary data.</text>
</comment>
<feature type="transmembrane region" description="Helical" evidence="7">
    <location>
        <begin position="33"/>
        <end position="56"/>
    </location>
</feature>
<feature type="transmembrane region" description="Helical" evidence="7">
    <location>
        <begin position="160"/>
        <end position="182"/>
    </location>
</feature>
<evidence type="ECO:0000256" key="1">
    <source>
        <dbReference type="ARBA" id="ARBA00004141"/>
    </source>
</evidence>
<evidence type="ECO:0000256" key="7">
    <source>
        <dbReference type="SAM" id="Phobius"/>
    </source>
</evidence>
<feature type="transmembrane region" description="Helical" evidence="7">
    <location>
        <begin position="6"/>
        <end position="26"/>
    </location>
</feature>
<accession>A0A8J6CBA1</accession>
<sequence length="256" mass="26621">MPLLNAVGVFGCATSPALVLGAMVVLPRPYRVILALSSSFAFVLAFILCGLVWTVIPPLRASLVVLVLYSTAIQEAARWAMYSCHVRLQGSLGAMRGVSSHSLASLSSPVAVFGERCACATSIGVGIGATHTLLLTGRLYGVALQPGSVYAEHCAISRHALAALVALAFCALQVLWTLYAFAHAYPRRSCASVALLVGSHLLASGLTLMHEADGYPRLQCGGTSLPLLYALLVAFGALTVRTLLRGLSHASASASG</sequence>
<comment type="subcellular location">
    <subcellularLocation>
        <location evidence="1">Membrane</location>
        <topology evidence="1">Multi-pass membrane protein</topology>
    </subcellularLocation>
</comment>
<dbReference type="AlphaFoldDB" id="A0A8J6CBA1"/>
<name>A0A8J6CBA1_DIALT</name>
<feature type="transmembrane region" description="Helical" evidence="7">
    <location>
        <begin position="189"/>
        <end position="207"/>
    </location>
</feature>
<evidence type="ECO:0000256" key="6">
    <source>
        <dbReference type="ARBA" id="ARBA00023136"/>
    </source>
</evidence>
<dbReference type="Pfam" id="PF06105">
    <property type="entry name" value="Aph-1"/>
    <property type="match status" value="1"/>
</dbReference>
<gene>
    <name evidence="8" type="ORF">KFE25_013585</name>
</gene>
<keyword evidence="5 7" id="KW-1133">Transmembrane helix</keyword>